<feature type="domain" description="Secretion system C-terminal sorting" evidence="2">
    <location>
        <begin position="403"/>
        <end position="479"/>
    </location>
</feature>
<evidence type="ECO:0000259" key="2">
    <source>
        <dbReference type="Pfam" id="PF18962"/>
    </source>
</evidence>
<dbReference type="Proteomes" id="UP000831796">
    <property type="component" value="Chromosome"/>
</dbReference>
<dbReference type="AlphaFoldDB" id="A0A8T9QAP7"/>
<evidence type="ECO:0000256" key="1">
    <source>
        <dbReference type="SAM" id="SignalP"/>
    </source>
</evidence>
<dbReference type="Pfam" id="PF18962">
    <property type="entry name" value="Por_Secre_tail"/>
    <property type="match status" value="1"/>
</dbReference>
<name>A0A8T9QAP7_9BACT</name>
<feature type="chain" id="PRO_5035868108" evidence="1">
    <location>
        <begin position="22"/>
        <end position="481"/>
    </location>
</feature>
<dbReference type="InterPro" id="IPR026444">
    <property type="entry name" value="Secre_tail"/>
</dbReference>
<dbReference type="KEGG" id="hcu:MUN79_10310"/>
<keyword evidence="1" id="KW-0732">Signal</keyword>
<evidence type="ECO:0000313" key="4">
    <source>
        <dbReference type="Proteomes" id="UP000831796"/>
    </source>
</evidence>
<dbReference type="RefSeq" id="WP_244677577.1">
    <property type="nucleotide sequence ID" value="NZ_CP095046.1"/>
</dbReference>
<protein>
    <submittedName>
        <fullName evidence="3">T9SS type A sorting domain-containing protein</fullName>
    </submittedName>
</protein>
<feature type="signal peptide" evidence="1">
    <location>
        <begin position="1"/>
        <end position="21"/>
    </location>
</feature>
<reference evidence="3" key="1">
    <citation type="submission" date="2022-04" db="EMBL/GenBank/DDBJ databases">
        <title>Hymenobacter sp. isolated from the air.</title>
        <authorList>
            <person name="Won M."/>
            <person name="Lee C.-M."/>
            <person name="Woen H.-Y."/>
            <person name="Kwon S.-W."/>
        </authorList>
    </citation>
    <scope>NUCLEOTIDE SEQUENCE</scope>
    <source>
        <strain evidence="3">5116S-3</strain>
    </source>
</reference>
<sequence>MIKSLLLLLAILGTAWSGAWAQTTPVSTTYEAVPRPFVLPSPPDSPFYPADAARATTIRRHTRSTGYNWVTASNQWTPAPVSTSLTYTSQGQLLQVVSVDSATRVPVSRITYTYNSANLATTSLTENWVNSAWRNTMLLTWTYDSQGRMLNQIIQDWTNGAWVNSNLFQYLYDSQRQTGFYTQNWTNGAWATISGSQMTTVYDSQNRPTEDTQSNWNNSTKTYVLAFRYQYTYSDNTSLYSSYVQQNWVSNAWVNTSRFTAFRYDVQNRTTYYEMQVWSNNAWTPNIRTTTTYTANSNDYVAVTQNVVGTGWADYTRLTRTYDAAGGQLSNYTETWTNGAWQPTSGQRYLYAYNSNNDPSRRLQQRVDAVNHVFLNVYKLYYYDFQSFVLATRPSSLAAQTSLYPNPAARTATLQLSGLLQSGAVKVIVLNSLGQPVLQQAARAQAGALSLTVDLSSLPAGLYSVHVQTTEGSVVKRLVKE</sequence>
<dbReference type="Gene3D" id="2.40.128.720">
    <property type="match status" value="2"/>
</dbReference>
<gene>
    <name evidence="3" type="ORF">MUN79_10310</name>
</gene>
<accession>A0A8T9QAP7</accession>
<keyword evidence="4" id="KW-1185">Reference proteome</keyword>
<proteinExistence type="predicted"/>
<evidence type="ECO:0000313" key="3">
    <source>
        <dbReference type="EMBL" id="UOQ74235.1"/>
    </source>
</evidence>
<dbReference type="NCBIfam" id="TIGR04183">
    <property type="entry name" value="Por_Secre_tail"/>
    <property type="match status" value="1"/>
</dbReference>
<dbReference type="EMBL" id="CP095046">
    <property type="protein sequence ID" value="UOQ74235.1"/>
    <property type="molecule type" value="Genomic_DNA"/>
</dbReference>
<organism evidence="3 4">
    <name type="scientific">Hymenobacter cellulosilyticus</name>
    <dbReference type="NCBI Taxonomy" id="2932248"/>
    <lineage>
        <taxon>Bacteria</taxon>
        <taxon>Pseudomonadati</taxon>
        <taxon>Bacteroidota</taxon>
        <taxon>Cytophagia</taxon>
        <taxon>Cytophagales</taxon>
        <taxon>Hymenobacteraceae</taxon>
        <taxon>Hymenobacter</taxon>
    </lineage>
</organism>